<proteinExistence type="predicted"/>
<name>A0A0E9V8N3_ANGAN</name>
<sequence length="26" mass="3064">MMIYAAHCSTIFISILWIQFCVTSKR</sequence>
<dbReference type="AlphaFoldDB" id="A0A0E9V8N3"/>
<reference evidence="1" key="2">
    <citation type="journal article" date="2015" name="Fish Shellfish Immunol.">
        <title>Early steps in the European eel (Anguilla anguilla)-Vibrio vulnificus interaction in the gills: Role of the RtxA13 toxin.</title>
        <authorList>
            <person name="Callol A."/>
            <person name="Pajuelo D."/>
            <person name="Ebbesson L."/>
            <person name="Teles M."/>
            <person name="MacKenzie S."/>
            <person name="Amaro C."/>
        </authorList>
    </citation>
    <scope>NUCLEOTIDE SEQUENCE</scope>
</reference>
<organism evidence="1">
    <name type="scientific">Anguilla anguilla</name>
    <name type="common">European freshwater eel</name>
    <name type="synonym">Muraena anguilla</name>
    <dbReference type="NCBI Taxonomy" id="7936"/>
    <lineage>
        <taxon>Eukaryota</taxon>
        <taxon>Metazoa</taxon>
        <taxon>Chordata</taxon>
        <taxon>Craniata</taxon>
        <taxon>Vertebrata</taxon>
        <taxon>Euteleostomi</taxon>
        <taxon>Actinopterygii</taxon>
        <taxon>Neopterygii</taxon>
        <taxon>Teleostei</taxon>
        <taxon>Anguilliformes</taxon>
        <taxon>Anguillidae</taxon>
        <taxon>Anguilla</taxon>
    </lineage>
</organism>
<reference evidence="1" key="1">
    <citation type="submission" date="2014-11" db="EMBL/GenBank/DDBJ databases">
        <authorList>
            <person name="Amaro Gonzalez C."/>
        </authorList>
    </citation>
    <scope>NUCLEOTIDE SEQUENCE</scope>
</reference>
<dbReference type="EMBL" id="GBXM01034185">
    <property type="protein sequence ID" value="JAH74392.1"/>
    <property type="molecule type" value="Transcribed_RNA"/>
</dbReference>
<evidence type="ECO:0000313" key="1">
    <source>
        <dbReference type="EMBL" id="JAH74392.1"/>
    </source>
</evidence>
<protein>
    <submittedName>
        <fullName evidence="1">Uncharacterized protein</fullName>
    </submittedName>
</protein>
<accession>A0A0E9V8N3</accession>